<sequence>MYRQILIDPDDQNLQKIERRNSSDSAIKEYRLSTATYDTSSAPFLATRCLYKIDLDSQNINPEISNIIQNSFYVNDLMVEAKSDKEAIALIYNISETVDA</sequence>
<accession>A0A8X6NZ97</accession>
<name>A0A8X6NZ97_NEPPI</name>
<evidence type="ECO:0000313" key="2">
    <source>
        <dbReference type="Proteomes" id="UP000887013"/>
    </source>
</evidence>
<keyword evidence="2" id="KW-1185">Reference proteome</keyword>
<dbReference type="OrthoDB" id="6429249at2759"/>
<proteinExistence type="predicted"/>
<organism evidence="1 2">
    <name type="scientific">Nephila pilipes</name>
    <name type="common">Giant wood spider</name>
    <name type="synonym">Nephila maculata</name>
    <dbReference type="NCBI Taxonomy" id="299642"/>
    <lineage>
        <taxon>Eukaryota</taxon>
        <taxon>Metazoa</taxon>
        <taxon>Ecdysozoa</taxon>
        <taxon>Arthropoda</taxon>
        <taxon>Chelicerata</taxon>
        <taxon>Arachnida</taxon>
        <taxon>Araneae</taxon>
        <taxon>Araneomorphae</taxon>
        <taxon>Entelegynae</taxon>
        <taxon>Araneoidea</taxon>
        <taxon>Nephilidae</taxon>
        <taxon>Nephila</taxon>
    </lineage>
</organism>
<evidence type="ECO:0000313" key="1">
    <source>
        <dbReference type="EMBL" id="GFT43213.1"/>
    </source>
</evidence>
<dbReference type="Proteomes" id="UP000887013">
    <property type="component" value="Unassembled WGS sequence"/>
</dbReference>
<dbReference type="AlphaFoldDB" id="A0A8X6NZ97"/>
<protein>
    <submittedName>
        <fullName evidence="1">Uncharacterized protein</fullName>
    </submittedName>
</protein>
<gene>
    <name evidence="1" type="primary">AVEN_14583_1</name>
    <name evidence="1" type="ORF">NPIL_311471</name>
</gene>
<comment type="caution">
    <text evidence="1">The sequence shown here is derived from an EMBL/GenBank/DDBJ whole genome shotgun (WGS) entry which is preliminary data.</text>
</comment>
<reference evidence="1" key="1">
    <citation type="submission" date="2020-08" db="EMBL/GenBank/DDBJ databases">
        <title>Multicomponent nature underlies the extraordinary mechanical properties of spider dragline silk.</title>
        <authorList>
            <person name="Kono N."/>
            <person name="Nakamura H."/>
            <person name="Mori M."/>
            <person name="Yoshida Y."/>
            <person name="Ohtoshi R."/>
            <person name="Malay A.D."/>
            <person name="Moran D.A.P."/>
            <person name="Tomita M."/>
            <person name="Numata K."/>
            <person name="Arakawa K."/>
        </authorList>
    </citation>
    <scope>NUCLEOTIDE SEQUENCE</scope>
</reference>
<dbReference type="EMBL" id="BMAW01110465">
    <property type="protein sequence ID" value="GFT43213.1"/>
    <property type="molecule type" value="Genomic_DNA"/>
</dbReference>